<gene>
    <name evidence="1" type="ORF">A5888_001639</name>
    <name evidence="2" type="ORF">A5888_002876</name>
</gene>
<evidence type="ECO:0008006" key="4">
    <source>
        <dbReference type="Google" id="ProtNLM"/>
    </source>
</evidence>
<dbReference type="GO" id="GO:0030234">
    <property type="term" value="F:enzyme regulator activity"/>
    <property type="evidence" value="ECO:0007669"/>
    <property type="project" value="InterPro"/>
</dbReference>
<dbReference type="Pfam" id="PF00543">
    <property type="entry name" value="P-II"/>
    <property type="match status" value="1"/>
</dbReference>
<dbReference type="OrthoDB" id="9803021at2"/>
<dbReference type="InterPro" id="IPR011322">
    <property type="entry name" value="N-reg_PII-like_a/b"/>
</dbReference>
<reference evidence="2" key="2">
    <citation type="submission" date="2017-05" db="EMBL/GenBank/DDBJ databases">
        <authorList>
            <consortium name="The Broad Institute Genomics Platform"/>
            <consortium name="The Broad Institute Genomic Center for Infectious Diseases"/>
            <person name="Earl A."/>
            <person name="Manson A."/>
            <person name="Schwartman J."/>
            <person name="Gilmore M."/>
            <person name="Abouelleil A."/>
            <person name="Cao P."/>
            <person name="Chapman S."/>
            <person name="Cusick C."/>
            <person name="Shea T."/>
            <person name="Young S."/>
            <person name="Neafsey D."/>
            <person name="Nusbaum C."/>
            <person name="Birren B."/>
        </authorList>
    </citation>
    <scope>NUCLEOTIDE SEQUENCE</scope>
    <source>
        <strain evidence="2">9E7_DIV0242</strain>
    </source>
</reference>
<protein>
    <recommendedName>
        <fullName evidence="4">Nitrogen regulatory protein P-II</fullName>
    </recommendedName>
</protein>
<evidence type="ECO:0000313" key="1">
    <source>
        <dbReference type="EMBL" id="OTP17501.1"/>
    </source>
</evidence>
<organism evidence="1">
    <name type="scientific">Candidatus Enterococcus clewellii</name>
    <dbReference type="NCBI Taxonomy" id="1834193"/>
    <lineage>
        <taxon>Bacteria</taxon>
        <taxon>Bacillati</taxon>
        <taxon>Bacillota</taxon>
        <taxon>Bacilli</taxon>
        <taxon>Lactobacillales</taxon>
        <taxon>Enterococcaceae</taxon>
        <taxon>Enterococcus</taxon>
    </lineage>
</organism>
<dbReference type="AlphaFoldDB" id="A0A242K8K5"/>
<sequence>MKKLVALNLELVVTIVDGGSGPDVIDITKGAGASGGTILHGRGAGVHDAGRFLGIEIEPEKDIVLTLVPESLTNKVLDALSVEMKLCQPGNGIAFVIDLDKVIGISKIAEYSKVVELDNLLDEDKR</sequence>
<dbReference type="InterPro" id="IPR002187">
    <property type="entry name" value="N-reg_PII"/>
</dbReference>
<dbReference type="GO" id="GO:0006808">
    <property type="term" value="P:regulation of nitrogen utilization"/>
    <property type="evidence" value="ECO:0007669"/>
    <property type="project" value="InterPro"/>
</dbReference>
<name>A0A242K8K5_9ENTE</name>
<reference evidence="1" key="1">
    <citation type="submission" date="2017-05" db="EMBL/GenBank/DDBJ databases">
        <title>The Genome Sequence of Enterococcus sp. 9E7_DIV0242.</title>
        <authorList>
            <consortium name="The Broad Institute Genomics Platform"/>
            <consortium name="The Broad Institute Genomic Center for Infectious Diseases"/>
            <person name="Earl A."/>
            <person name="Manson A."/>
            <person name="Schwartman J."/>
            <person name="Gilmore M."/>
            <person name="Abouelleil A."/>
            <person name="Cao P."/>
            <person name="Chapman S."/>
            <person name="Cusick C."/>
            <person name="Shea T."/>
            <person name="Young S."/>
            <person name="Neafsey D."/>
            <person name="Nusbaum C."/>
            <person name="Birren B."/>
        </authorList>
    </citation>
    <scope>NUCLEOTIDE SEQUENCE [LARGE SCALE GENOMIC DNA]</scope>
    <source>
        <strain evidence="1">9E7_DIV0242</strain>
    </source>
</reference>
<evidence type="ECO:0000313" key="2">
    <source>
        <dbReference type="EMBL" id="WYJ91108.1"/>
    </source>
</evidence>
<reference evidence="2" key="3">
    <citation type="submission" date="2024-03" db="EMBL/GenBank/DDBJ databases">
        <title>The Genome Sequence of Enterococcus sp. DIV0242b.</title>
        <authorList>
            <consortium name="The Broad Institute Genomics Platform"/>
            <consortium name="The Broad Institute Microbial Omics Core"/>
            <consortium name="The Broad Institute Genomic Center for Infectious Diseases"/>
            <person name="Earl A."/>
            <person name="Manson A."/>
            <person name="Gilmore M."/>
            <person name="Schwartman J."/>
            <person name="Shea T."/>
            <person name="Abouelleil A."/>
            <person name="Cao P."/>
            <person name="Chapman S."/>
            <person name="Cusick C."/>
            <person name="Young S."/>
            <person name="Neafsey D."/>
            <person name="Nusbaum C."/>
            <person name="Birren B."/>
        </authorList>
    </citation>
    <scope>NUCLEOTIDE SEQUENCE</scope>
    <source>
        <strain evidence="2">9E7_DIV0242</strain>
    </source>
</reference>
<dbReference type="PROSITE" id="PS51343">
    <property type="entry name" value="PII_GLNB_DOM"/>
    <property type="match status" value="1"/>
</dbReference>
<keyword evidence="3" id="KW-1185">Reference proteome</keyword>
<dbReference type="SUPFAM" id="SSF54913">
    <property type="entry name" value="GlnB-like"/>
    <property type="match status" value="1"/>
</dbReference>
<dbReference type="RefSeq" id="WP_086348708.1">
    <property type="nucleotide sequence ID" value="NZ_CP147247.1"/>
</dbReference>
<dbReference type="EMBL" id="NGMM01000002">
    <property type="protein sequence ID" value="OTP17501.1"/>
    <property type="molecule type" value="Genomic_DNA"/>
</dbReference>
<dbReference type="EMBL" id="CP147247">
    <property type="protein sequence ID" value="WYJ91108.1"/>
    <property type="molecule type" value="Genomic_DNA"/>
</dbReference>
<accession>A0A242K8K5</accession>
<dbReference type="InterPro" id="IPR015867">
    <property type="entry name" value="N-reg_PII/ATP_PRibTrfase_C"/>
</dbReference>
<dbReference type="Gene3D" id="3.30.70.120">
    <property type="match status" value="1"/>
</dbReference>
<proteinExistence type="predicted"/>
<evidence type="ECO:0000313" key="3">
    <source>
        <dbReference type="Proteomes" id="UP000195141"/>
    </source>
</evidence>
<dbReference type="Proteomes" id="UP000195141">
    <property type="component" value="Chromosome"/>
</dbReference>